<proteinExistence type="predicted"/>
<dbReference type="EMBL" id="WIQZ01000031">
    <property type="protein sequence ID" value="KAF3135787.1"/>
    <property type="molecule type" value="Genomic_DNA"/>
</dbReference>
<comment type="caution">
    <text evidence="2">The sequence shown here is derived from an EMBL/GenBank/DDBJ whole genome shotgun (WGS) entry which is preliminary data.</text>
</comment>
<reference evidence="4 5" key="1">
    <citation type="submission" date="2019-06" db="EMBL/GenBank/DDBJ databases">
        <authorList>
            <person name="Palmer J.M."/>
        </authorList>
    </citation>
    <scope>NUCLEOTIDE SEQUENCE [LARGE SCALE GENOMIC DNA]</scope>
    <source>
        <strain evidence="2 4">TWF102</strain>
        <strain evidence="3 5">TWF703</strain>
    </source>
</reference>
<protein>
    <submittedName>
        <fullName evidence="2">Uncharacterized protein</fullName>
    </submittedName>
</protein>
<evidence type="ECO:0000313" key="5">
    <source>
        <dbReference type="Proteomes" id="UP000480548"/>
    </source>
</evidence>
<gene>
    <name evidence="2" type="ORF">TWF102_011478</name>
    <name evidence="3" type="ORF">TWF703_005882</name>
</gene>
<organism evidence="2 4">
    <name type="scientific">Orbilia oligospora</name>
    <name type="common">Nematode-trapping fungus</name>
    <name type="synonym">Arthrobotrys oligospora</name>
    <dbReference type="NCBI Taxonomy" id="2813651"/>
    <lineage>
        <taxon>Eukaryota</taxon>
        <taxon>Fungi</taxon>
        <taxon>Dikarya</taxon>
        <taxon>Ascomycota</taxon>
        <taxon>Pezizomycotina</taxon>
        <taxon>Orbiliomycetes</taxon>
        <taxon>Orbiliales</taxon>
        <taxon>Orbiliaceae</taxon>
        <taxon>Orbilia</taxon>
    </lineage>
</organism>
<feature type="region of interest" description="Disordered" evidence="1">
    <location>
        <begin position="320"/>
        <end position="354"/>
    </location>
</feature>
<evidence type="ECO:0000256" key="1">
    <source>
        <dbReference type="SAM" id="MobiDB-lite"/>
    </source>
</evidence>
<sequence>MTPSNCEIAVREILHVLFDSSSQPVNPIPPRLFSDNHLLTSLARLTHASFTMNSIFRPSLLGGKVHRPYGTVSLLSLGLCDLVVHLKAVLPVPSPIPSRDGPLPLVEHLSAALPSYPLPPTPQELSLAWWRSVRPEWKEGKSHGKQKNWAPLTAAMDRLVMVNYDLDIFYHHTYEKGVADDYGVINHTSTWGKPAMRVPTYRARLHLTQQTRYEIPTQSLLVDRSAVGEGLTVGDVLEGFAGLLKKRLSASQRKMLRDQQILETGRLRAGGGYSHNGTQRDLLRACPKGLRGKNNLIVAFGGVERDGTVKLMGWWVLVDRGSADPPPREEAKPVESRKRGRDEEEVGRGKRQRV</sequence>
<dbReference type="Proteomes" id="UP000480548">
    <property type="component" value="Unassembled WGS sequence"/>
</dbReference>
<dbReference type="Proteomes" id="UP000475325">
    <property type="component" value="Unassembled WGS sequence"/>
</dbReference>
<evidence type="ECO:0000313" key="2">
    <source>
        <dbReference type="EMBL" id="KAF3107992.1"/>
    </source>
</evidence>
<dbReference type="AlphaFoldDB" id="A0A7C8NHS2"/>
<evidence type="ECO:0000313" key="4">
    <source>
        <dbReference type="Proteomes" id="UP000475325"/>
    </source>
</evidence>
<dbReference type="EMBL" id="WIQW01000009">
    <property type="protein sequence ID" value="KAF3107992.1"/>
    <property type="molecule type" value="Genomic_DNA"/>
</dbReference>
<evidence type="ECO:0000313" key="3">
    <source>
        <dbReference type="EMBL" id="KAF3135787.1"/>
    </source>
</evidence>
<name>A0A7C8NHS2_ORBOL</name>
<accession>A0A7C8NHS2</accession>
<feature type="compositionally biased region" description="Basic and acidic residues" evidence="1">
    <location>
        <begin position="326"/>
        <end position="348"/>
    </location>
</feature>